<organism evidence="1 2">
    <name type="scientific">Marivirga atlantica</name>
    <dbReference type="NCBI Taxonomy" id="1548457"/>
    <lineage>
        <taxon>Bacteria</taxon>
        <taxon>Pseudomonadati</taxon>
        <taxon>Bacteroidota</taxon>
        <taxon>Cytophagia</taxon>
        <taxon>Cytophagales</taxon>
        <taxon>Marivirgaceae</taxon>
        <taxon>Marivirga</taxon>
    </lineage>
</organism>
<dbReference type="InterPro" id="IPR032286">
    <property type="entry name" value="DUF4837"/>
</dbReference>
<dbReference type="Proteomes" id="UP000642920">
    <property type="component" value="Unassembled WGS sequence"/>
</dbReference>
<sequence length="366" mass="41553">MNSQRFYNNLLLLLLISIFTVACGGNKEDGSSSSVSTMQKARGENGEIILVIAPNHWEGPVGEKVREIFNQSIKGVPQDEPKYNLKKADPSKLNSVLKASKNLLFVATTDNNTSEGNYMKKYFTDNSIQQIENNPNLFSFNQKDVYAAGQEVLYLFGRSEKELLNNLNEHEKQISEFFNAKEQERLLVDLKKSASTGIMKFLSDTIGLEMLVPYGYDIAKKQENFLWARLLDNQEEFNLWVAEMPYSSEDMFDPANMKKIRNTLGKRYITDIDDDSLYLTTQDELPLTIDTVNLNGNYALQARGLWKYSDNSRGGAFISYLLANEETGKAYYVEGYLDNPGKDKREPLRILETVLGTTDIPDTIND</sequence>
<gene>
    <name evidence="1" type="ORF">JKP34_14925</name>
</gene>
<dbReference type="EMBL" id="JAERQG010000004">
    <property type="protein sequence ID" value="MBL0766559.1"/>
    <property type="molecule type" value="Genomic_DNA"/>
</dbReference>
<dbReference type="Pfam" id="PF16125">
    <property type="entry name" value="DUF4837"/>
    <property type="match status" value="1"/>
</dbReference>
<name>A0A937AHI7_9BACT</name>
<proteinExistence type="predicted"/>
<protein>
    <submittedName>
        <fullName evidence="1">DUF4837 family protein</fullName>
    </submittedName>
</protein>
<accession>A0A937AHI7</accession>
<evidence type="ECO:0000313" key="1">
    <source>
        <dbReference type="EMBL" id="MBL0766559.1"/>
    </source>
</evidence>
<dbReference type="AlphaFoldDB" id="A0A937AHI7"/>
<evidence type="ECO:0000313" key="2">
    <source>
        <dbReference type="Proteomes" id="UP000642920"/>
    </source>
</evidence>
<keyword evidence="2" id="KW-1185">Reference proteome</keyword>
<dbReference type="PROSITE" id="PS51257">
    <property type="entry name" value="PROKAR_LIPOPROTEIN"/>
    <property type="match status" value="1"/>
</dbReference>
<reference evidence="1" key="1">
    <citation type="submission" date="2021-01" db="EMBL/GenBank/DDBJ databases">
        <title>Marivirga sp. nov., isolated from intertidal surface sediments.</title>
        <authorList>
            <person name="Zhang M."/>
        </authorList>
    </citation>
    <scope>NUCLEOTIDE SEQUENCE</scope>
    <source>
        <strain evidence="1">SM1354</strain>
    </source>
</reference>
<comment type="caution">
    <text evidence="1">The sequence shown here is derived from an EMBL/GenBank/DDBJ whole genome shotgun (WGS) entry which is preliminary data.</text>
</comment>
<dbReference type="RefSeq" id="WP_201923239.1">
    <property type="nucleotide sequence ID" value="NZ_JAERQG010000004.1"/>
</dbReference>